<dbReference type="InterPro" id="IPR003594">
    <property type="entry name" value="HATPase_dom"/>
</dbReference>
<dbReference type="AlphaFoldDB" id="A0A931DII4"/>
<feature type="domain" description="Histidine kinase/HSP90-like ATPase" evidence="10">
    <location>
        <begin position="342"/>
        <end position="432"/>
    </location>
</feature>
<keyword evidence="8" id="KW-0902">Two-component regulatory system</keyword>
<dbReference type="RefSeq" id="WP_231403691.1">
    <property type="nucleotide sequence ID" value="NZ_BAABES010000006.1"/>
</dbReference>
<dbReference type="Proteomes" id="UP000614047">
    <property type="component" value="Unassembled WGS sequence"/>
</dbReference>
<dbReference type="PANTHER" id="PTHR24421">
    <property type="entry name" value="NITRATE/NITRITE SENSOR PROTEIN NARX-RELATED"/>
    <property type="match status" value="1"/>
</dbReference>
<dbReference type="InterPro" id="IPR011712">
    <property type="entry name" value="Sig_transdc_His_kin_sub3_dim/P"/>
</dbReference>
<evidence type="ECO:0000256" key="5">
    <source>
        <dbReference type="ARBA" id="ARBA00022741"/>
    </source>
</evidence>
<organism evidence="11 12">
    <name type="scientific">Actinomadura viridis</name>
    <dbReference type="NCBI Taxonomy" id="58110"/>
    <lineage>
        <taxon>Bacteria</taxon>
        <taxon>Bacillati</taxon>
        <taxon>Actinomycetota</taxon>
        <taxon>Actinomycetes</taxon>
        <taxon>Streptosporangiales</taxon>
        <taxon>Thermomonosporaceae</taxon>
        <taxon>Actinomadura</taxon>
    </lineage>
</organism>
<dbReference type="Pfam" id="PF02518">
    <property type="entry name" value="HATPase_c"/>
    <property type="match status" value="1"/>
</dbReference>
<dbReference type="EMBL" id="JADOUA010000001">
    <property type="protein sequence ID" value="MBG6087353.1"/>
    <property type="molecule type" value="Genomic_DNA"/>
</dbReference>
<evidence type="ECO:0000256" key="1">
    <source>
        <dbReference type="ARBA" id="ARBA00000085"/>
    </source>
</evidence>
<dbReference type="EC" id="2.7.13.3" evidence="2"/>
<evidence type="ECO:0000313" key="11">
    <source>
        <dbReference type="EMBL" id="MBG6087353.1"/>
    </source>
</evidence>
<comment type="caution">
    <text evidence="11">The sequence shown here is derived from an EMBL/GenBank/DDBJ whole genome shotgun (WGS) entry which is preliminary data.</text>
</comment>
<evidence type="ECO:0000259" key="10">
    <source>
        <dbReference type="SMART" id="SM00387"/>
    </source>
</evidence>
<feature type="transmembrane region" description="Helical" evidence="9">
    <location>
        <begin position="73"/>
        <end position="93"/>
    </location>
</feature>
<evidence type="ECO:0000256" key="9">
    <source>
        <dbReference type="SAM" id="Phobius"/>
    </source>
</evidence>
<name>A0A931DII4_9ACTN</name>
<feature type="transmembrane region" description="Helical" evidence="9">
    <location>
        <begin position="189"/>
        <end position="212"/>
    </location>
</feature>
<keyword evidence="4" id="KW-0808">Transferase</keyword>
<evidence type="ECO:0000256" key="3">
    <source>
        <dbReference type="ARBA" id="ARBA00022553"/>
    </source>
</evidence>
<keyword evidence="9" id="KW-0472">Membrane</keyword>
<dbReference type="Pfam" id="PF07730">
    <property type="entry name" value="HisKA_3"/>
    <property type="match status" value="1"/>
</dbReference>
<gene>
    <name evidence="11" type="ORF">IW256_001466</name>
</gene>
<evidence type="ECO:0000313" key="12">
    <source>
        <dbReference type="Proteomes" id="UP000614047"/>
    </source>
</evidence>
<sequence length="432" mass="45268">MTAVDAPRTGAARHGAAVRPGAWRAMAGNPLRFLISSWPWRALAYLATGPLVAAAWLAAVAVLAAAGVVLTPVVAGVVLLALVPVSAVGYAAVERRRLRWLDPRPAPTPHREPPRPGPRPWLGFRLREAATWRELGYALLSSLLAVVDLAVPFVIIVGSTVSASAPWLVDHGDQLQYGPSVTVDRPPEAWAVAVTAVLLLVAGLYAMTALAAARAALARALLVRAVEEELVEVRASRARMAGAFEAERRRIERDLHDGAQQRLTGLIMTLGLAGLDGADPALIGKGRAEARAALEELRDLVRGIHPSVLTDRGLAAAVASLAERSPVPVEVRADLPARPPESVESAAYFVVAEALANVAKHSGATRARVTLRRAGPALVLEIWDDGAGGADASRGTGLQGLADRVAVHDGSLRLSSPHGGPTIVRVEIPCAS</sequence>
<keyword evidence="3" id="KW-0597">Phosphoprotein</keyword>
<evidence type="ECO:0000256" key="4">
    <source>
        <dbReference type="ARBA" id="ARBA00022679"/>
    </source>
</evidence>
<reference evidence="11" key="1">
    <citation type="submission" date="2020-11" db="EMBL/GenBank/DDBJ databases">
        <title>Sequencing the genomes of 1000 actinobacteria strains.</title>
        <authorList>
            <person name="Klenk H.-P."/>
        </authorList>
    </citation>
    <scope>NUCLEOTIDE SEQUENCE</scope>
    <source>
        <strain evidence="11">DSM 43175</strain>
    </source>
</reference>
<dbReference type="GO" id="GO:0005524">
    <property type="term" value="F:ATP binding"/>
    <property type="evidence" value="ECO:0007669"/>
    <property type="project" value="UniProtKB-KW"/>
</dbReference>
<dbReference type="Gene3D" id="1.20.5.1930">
    <property type="match status" value="1"/>
</dbReference>
<keyword evidence="9" id="KW-0812">Transmembrane</keyword>
<dbReference type="GO" id="GO:0046983">
    <property type="term" value="F:protein dimerization activity"/>
    <property type="evidence" value="ECO:0007669"/>
    <property type="project" value="InterPro"/>
</dbReference>
<comment type="catalytic activity">
    <reaction evidence="1">
        <text>ATP + protein L-histidine = ADP + protein N-phospho-L-histidine.</text>
        <dbReference type="EC" id="2.7.13.3"/>
    </reaction>
</comment>
<dbReference type="PANTHER" id="PTHR24421:SF10">
    <property type="entry name" value="NITRATE_NITRITE SENSOR PROTEIN NARQ"/>
    <property type="match status" value="1"/>
</dbReference>
<dbReference type="GO" id="GO:0000155">
    <property type="term" value="F:phosphorelay sensor kinase activity"/>
    <property type="evidence" value="ECO:0007669"/>
    <property type="project" value="InterPro"/>
</dbReference>
<accession>A0A931DII4</accession>
<dbReference type="Gene3D" id="3.30.565.10">
    <property type="entry name" value="Histidine kinase-like ATPase, C-terminal domain"/>
    <property type="match status" value="1"/>
</dbReference>
<evidence type="ECO:0000256" key="6">
    <source>
        <dbReference type="ARBA" id="ARBA00022777"/>
    </source>
</evidence>
<keyword evidence="12" id="KW-1185">Reference proteome</keyword>
<feature type="transmembrane region" description="Helical" evidence="9">
    <location>
        <begin position="42"/>
        <end position="67"/>
    </location>
</feature>
<dbReference type="SMART" id="SM00387">
    <property type="entry name" value="HATPase_c"/>
    <property type="match status" value="1"/>
</dbReference>
<evidence type="ECO:0000256" key="7">
    <source>
        <dbReference type="ARBA" id="ARBA00022840"/>
    </source>
</evidence>
<evidence type="ECO:0000256" key="8">
    <source>
        <dbReference type="ARBA" id="ARBA00023012"/>
    </source>
</evidence>
<dbReference type="CDD" id="cd16917">
    <property type="entry name" value="HATPase_UhpB-NarQ-NarX-like"/>
    <property type="match status" value="1"/>
</dbReference>
<protein>
    <recommendedName>
        <fullName evidence="2">histidine kinase</fullName>
        <ecNumber evidence="2">2.7.13.3</ecNumber>
    </recommendedName>
</protein>
<dbReference type="SUPFAM" id="SSF55874">
    <property type="entry name" value="ATPase domain of HSP90 chaperone/DNA topoisomerase II/histidine kinase"/>
    <property type="match status" value="1"/>
</dbReference>
<dbReference type="InterPro" id="IPR025828">
    <property type="entry name" value="Put_sensor_dom"/>
</dbReference>
<evidence type="ECO:0000256" key="2">
    <source>
        <dbReference type="ARBA" id="ARBA00012438"/>
    </source>
</evidence>
<keyword evidence="5" id="KW-0547">Nucleotide-binding</keyword>
<keyword evidence="6 11" id="KW-0418">Kinase</keyword>
<keyword evidence="9" id="KW-1133">Transmembrane helix</keyword>
<dbReference type="GO" id="GO:0016020">
    <property type="term" value="C:membrane"/>
    <property type="evidence" value="ECO:0007669"/>
    <property type="project" value="InterPro"/>
</dbReference>
<keyword evidence="7" id="KW-0067">ATP-binding</keyword>
<dbReference type="Pfam" id="PF13796">
    <property type="entry name" value="Sensor"/>
    <property type="match status" value="1"/>
</dbReference>
<proteinExistence type="predicted"/>
<dbReference type="InterPro" id="IPR050482">
    <property type="entry name" value="Sensor_HK_TwoCompSys"/>
</dbReference>
<dbReference type="InterPro" id="IPR036890">
    <property type="entry name" value="HATPase_C_sf"/>
</dbReference>
<feature type="transmembrane region" description="Helical" evidence="9">
    <location>
        <begin position="135"/>
        <end position="158"/>
    </location>
</feature>